<feature type="region of interest" description="Disordered" evidence="1">
    <location>
        <begin position="204"/>
        <end position="265"/>
    </location>
</feature>
<sequence>MGDKVVSDQEFCLRSEFLTDVILMDKENMYNDRINSLLPRTHVPTESHTESLSYFSNNNYLVPPFSAVPKIPEKTWPMASSTQSVLSPVVGNGGSLGPSPPITPIGRNTDHHQVRNMSLQGQSSQGQNRNFTPVNPSNALPSVHNGTIWGHQQAGGQFGNGGYQYDVTPEMARRGPQVQAQRPSYGGVEGRAVGYGGGIARQRGGTGVFLPRRYNPGSRKRTGGSTTQPAARVAESQGHLIGSDHSSEMTGTSTSNLATSSAERVNDEIRLPQEWTY</sequence>
<evidence type="ECO:0000313" key="3">
    <source>
        <dbReference type="Proteomes" id="UP001237642"/>
    </source>
</evidence>
<name>A0AAD8GWD8_9APIA</name>
<organism evidence="2 3">
    <name type="scientific">Heracleum sosnowskyi</name>
    <dbReference type="NCBI Taxonomy" id="360622"/>
    <lineage>
        <taxon>Eukaryota</taxon>
        <taxon>Viridiplantae</taxon>
        <taxon>Streptophyta</taxon>
        <taxon>Embryophyta</taxon>
        <taxon>Tracheophyta</taxon>
        <taxon>Spermatophyta</taxon>
        <taxon>Magnoliopsida</taxon>
        <taxon>eudicotyledons</taxon>
        <taxon>Gunneridae</taxon>
        <taxon>Pentapetalae</taxon>
        <taxon>asterids</taxon>
        <taxon>campanulids</taxon>
        <taxon>Apiales</taxon>
        <taxon>Apiaceae</taxon>
        <taxon>Apioideae</taxon>
        <taxon>apioid superclade</taxon>
        <taxon>Tordylieae</taxon>
        <taxon>Tordyliinae</taxon>
        <taxon>Heracleum</taxon>
    </lineage>
</organism>
<dbReference type="PANTHER" id="PTHR33356:SF17">
    <property type="entry name" value="TPX2 CENTRAL DOMAIN-CONTAINING PROTEIN"/>
    <property type="match status" value="1"/>
</dbReference>
<proteinExistence type="predicted"/>
<dbReference type="PANTHER" id="PTHR33356">
    <property type="entry name" value="TIP41-LIKE PROTEIN"/>
    <property type="match status" value="1"/>
</dbReference>
<accession>A0AAD8GWD8</accession>
<reference evidence="2" key="1">
    <citation type="submission" date="2023-02" db="EMBL/GenBank/DDBJ databases">
        <title>Genome of toxic invasive species Heracleum sosnowskyi carries increased number of genes despite the absence of recent whole-genome duplications.</title>
        <authorList>
            <person name="Schelkunov M."/>
            <person name="Shtratnikova V."/>
            <person name="Makarenko M."/>
            <person name="Klepikova A."/>
            <person name="Omelchenko D."/>
            <person name="Novikova G."/>
            <person name="Obukhova E."/>
            <person name="Bogdanov V."/>
            <person name="Penin A."/>
            <person name="Logacheva M."/>
        </authorList>
    </citation>
    <scope>NUCLEOTIDE SEQUENCE</scope>
    <source>
        <strain evidence="2">Hsosn_3</strain>
        <tissue evidence="2">Leaf</tissue>
    </source>
</reference>
<dbReference type="EMBL" id="JAUIZM010000011">
    <property type="protein sequence ID" value="KAK1355255.1"/>
    <property type="molecule type" value="Genomic_DNA"/>
</dbReference>
<evidence type="ECO:0000313" key="2">
    <source>
        <dbReference type="EMBL" id="KAK1355255.1"/>
    </source>
</evidence>
<comment type="caution">
    <text evidence="2">The sequence shown here is derived from an EMBL/GenBank/DDBJ whole genome shotgun (WGS) entry which is preliminary data.</text>
</comment>
<feature type="compositionally biased region" description="Polar residues" evidence="1">
    <location>
        <begin position="248"/>
        <end position="263"/>
    </location>
</feature>
<gene>
    <name evidence="2" type="ORF">POM88_048511</name>
</gene>
<dbReference type="Proteomes" id="UP001237642">
    <property type="component" value="Unassembled WGS sequence"/>
</dbReference>
<evidence type="ECO:0000256" key="1">
    <source>
        <dbReference type="SAM" id="MobiDB-lite"/>
    </source>
</evidence>
<dbReference type="AlphaFoldDB" id="A0AAD8GWD8"/>
<protein>
    <submittedName>
        <fullName evidence="2">Uncharacterized protein</fullName>
    </submittedName>
</protein>
<keyword evidence="3" id="KW-1185">Reference proteome</keyword>
<reference evidence="2" key="2">
    <citation type="submission" date="2023-05" db="EMBL/GenBank/DDBJ databases">
        <authorList>
            <person name="Schelkunov M.I."/>
        </authorList>
    </citation>
    <scope>NUCLEOTIDE SEQUENCE</scope>
    <source>
        <strain evidence="2">Hsosn_3</strain>
        <tissue evidence="2">Leaf</tissue>
    </source>
</reference>